<dbReference type="OrthoDB" id="2665600at2"/>
<evidence type="ECO:0000313" key="1">
    <source>
        <dbReference type="EMBL" id="KJD46721.1"/>
    </source>
</evidence>
<dbReference type="RefSeq" id="WP_025683674.1">
    <property type="nucleotide sequence ID" value="NZ_JTHP01000005.1"/>
</dbReference>
<reference evidence="1 2" key="1">
    <citation type="submission" date="2014-11" db="EMBL/GenBank/DDBJ databases">
        <title>Draft Genome Sequences of Paenibacillus polymyxa NRRL B-30509 and Paenibacillus terrae NRRL B-30644, Strains from a Poultry Environment that Produce Tridecaptin A and Paenicidins.</title>
        <authorList>
            <person name="van Belkum M.J."/>
            <person name="Lohans C.T."/>
            <person name="Vederas J.C."/>
        </authorList>
    </citation>
    <scope>NUCLEOTIDE SEQUENCE [LARGE SCALE GENOMIC DNA]</scope>
    <source>
        <strain evidence="1 2">NRRL B-30644</strain>
    </source>
</reference>
<sequence>MNKRLRPAVIILSLIVVVGGAVAVIKSQTFANSSKPQTQTTNDPDWLTPEKKKEINEKVLSSQAEIIHSKYGDFFPVEVPNKYPSDQVANWDNKEEITAQTKQIIYNNFVYEKKEKKN</sequence>
<evidence type="ECO:0000313" key="2">
    <source>
        <dbReference type="Proteomes" id="UP000032534"/>
    </source>
</evidence>
<dbReference type="PATRIC" id="fig|159743.3.peg.909"/>
<dbReference type="EMBL" id="JTHP01000005">
    <property type="protein sequence ID" value="KJD46721.1"/>
    <property type="molecule type" value="Genomic_DNA"/>
</dbReference>
<keyword evidence="2" id="KW-1185">Reference proteome</keyword>
<dbReference type="AlphaFoldDB" id="A0A0D7X5M5"/>
<dbReference type="Proteomes" id="UP000032534">
    <property type="component" value="Unassembled WGS sequence"/>
</dbReference>
<proteinExistence type="predicted"/>
<protein>
    <submittedName>
        <fullName evidence="1">Uncharacterized protein</fullName>
    </submittedName>
</protein>
<accession>A0A0D7X5M5</accession>
<organism evidence="1 2">
    <name type="scientific">Paenibacillus terrae</name>
    <dbReference type="NCBI Taxonomy" id="159743"/>
    <lineage>
        <taxon>Bacteria</taxon>
        <taxon>Bacillati</taxon>
        <taxon>Bacillota</taxon>
        <taxon>Bacilli</taxon>
        <taxon>Bacillales</taxon>
        <taxon>Paenibacillaceae</taxon>
        <taxon>Paenibacillus</taxon>
    </lineage>
</organism>
<comment type="caution">
    <text evidence="1">The sequence shown here is derived from an EMBL/GenBank/DDBJ whole genome shotgun (WGS) entry which is preliminary data.</text>
</comment>
<gene>
    <name evidence="1" type="ORF">QD47_04210</name>
</gene>
<name>A0A0D7X5M5_9BACL</name>